<evidence type="ECO:0000256" key="5">
    <source>
        <dbReference type="RuleBase" id="RU004262"/>
    </source>
</evidence>
<reference evidence="8 9" key="1">
    <citation type="submission" date="2019-08" db="EMBL/GenBank/DDBJ databases">
        <authorList>
            <person name="Alioto T."/>
            <person name="Alioto T."/>
            <person name="Gomez Garrido J."/>
        </authorList>
    </citation>
    <scope>NUCLEOTIDE SEQUENCE [LARGE SCALE GENOMIC DNA]</scope>
</reference>
<dbReference type="Pfam" id="PF00151">
    <property type="entry name" value="Lipase"/>
    <property type="match status" value="1"/>
</dbReference>
<evidence type="ECO:0000256" key="1">
    <source>
        <dbReference type="ARBA" id="ARBA00004613"/>
    </source>
</evidence>
<dbReference type="SUPFAM" id="SSF53474">
    <property type="entry name" value="alpha/beta-Hydrolases"/>
    <property type="match status" value="1"/>
</dbReference>
<keyword evidence="3" id="KW-0964">Secreted</keyword>
<accession>A0A5E4N5L4</accession>
<dbReference type="InterPro" id="IPR013818">
    <property type="entry name" value="Lipase"/>
</dbReference>
<dbReference type="InterPro" id="IPR033906">
    <property type="entry name" value="Lipase_N"/>
</dbReference>
<keyword evidence="9" id="KW-1185">Reference proteome</keyword>
<dbReference type="PRINTS" id="PR00823">
    <property type="entry name" value="PANCLIPASE"/>
</dbReference>
<comment type="subcellular location">
    <subcellularLocation>
        <location evidence="1">Secreted</location>
    </subcellularLocation>
</comment>
<dbReference type="InterPro" id="IPR029058">
    <property type="entry name" value="AB_hydrolase_fold"/>
</dbReference>
<dbReference type="GO" id="GO:0016042">
    <property type="term" value="P:lipid catabolic process"/>
    <property type="evidence" value="ECO:0007669"/>
    <property type="project" value="TreeGrafter"/>
</dbReference>
<evidence type="ECO:0000256" key="4">
    <source>
        <dbReference type="ARBA" id="ARBA00023157"/>
    </source>
</evidence>
<organism evidence="8 9">
    <name type="scientific">Cinara cedri</name>
    <dbReference type="NCBI Taxonomy" id="506608"/>
    <lineage>
        <taxon>Eukaryota</taxon>
        <taxon>Metazoa</taxon>
        <taxon>Ecdysozoa</taxon>
        <taxon>Arthropoda</taxon>
        <taxon>Hexapoda</taxon>
        <taxon>Insecta</taxon>
        <taxon>Pterygota</taxon>
        <taxon>Neoptera</taxon>
        <taxon>Paraneoptera</taxon>
        <taxon>Hemiptera</taxon>
        <taxon>Sternorrhyncha</taxon>
        <taxon>Aphidomorpha</taxon>
        <taxon>Aphidoidea</taxon>
        <taxon>Aphididae</taxon>
        <taxon>Lachninae</taxon>
        <taxon>Cinara</taxon>
    </lineage>
</organism>
<dbReference type="InterPro" id="IPR000734">
    <property type="entry name" value="TAG_lipase"/>
</dbReference>
<comment type="similarity">
    <text evidence="2 5">Belongs to the AB hydrolase superfamily. Lipase family.</text>
</comment>
<evidence type="ECO:0000313" key="8">
    <source>
        <dbReference type="EMBL" id="VVC38883.1"/>
    </source>
</evidence>
<dbReference type="PRINTS" id="PR00821">
    <property type="entry name" value="TAGLIPASE"/>
</dbReference>
<dbReference type="AlphaFoldDB" id="A0A5E4N5L4"/>
<gene>
    <name evidence="8" type="ORF">CINCED_3A008727</name>
</gene>
<protein>
    <submittedName>
        <fullName evidence="8">Pancreatic lipase,Alpha/Beta hydrolase fold,Lipase/vitellogenin,Triacylglycerol lipase</fullName>
    </submittedName>
</protein>
<dbReference type="OrthoDB" id="199913at2759"/>
<keyword evidence="8" id="KW-0378">Hydrolase</keyword>
<proteinExistence type="inferred from homology"/>
<feature type="domain" description="Lipase" evidence="7">
    <location>
        <begin position="145"/>
        <end position="432"/>
    </location>
</feature>
<dbReference type="Proteomes" id="UP000325440">
    <property type="component" value="Unassembled WGS sequence"/>
</dbReference>
<keyword evidence="6" id="KW-0732">Signal</keyword>
<feature type="chain" id="PRO_5023130946" evidence="6">
    <location>
        <begin position="30"/>
        <end position="514"/>
    </location>
</feature>
<dbReference type="PANTHER" id="PTHR11610">
    <property type="entry name" value="LIPASE"/>
    <property type="match status" value="1"/>
</dbReference>
<dbReference type="InterPro" id="IPR002331">
    <property type="entry name" value="Lipase_panc"/>
</dbReference>
<dbReference type="GO" id="GO:0004806">
    <property type="term" value="F:triacylglycerol lipase activity"/>
    <property type="evidence" value="ECO:0007669"/>
    <property type="project" value="InterPro"/>
</dbReference>
<name>A0A5E4N5L4_9HEMI</name>
<evidence type="ECO:0000256" key="6">
    <source>
        <dbReference type="SAM" id="SignalP"/>
    </source>
</evidence>
<evidence type="ECO:0000256" key="3">
    <source>
        <dbReference type="ARBA" id="ARBA00022525"/>
    </source>
</evidence>
<feature type="signal peptide" evidence="6">
    <location>
        <begin position="1"/>
        <end position="29"/>
    </location>
</feature>
<dbReference type="GO" id="GO:0005615">
    <property type="term" value="C:extracellular space"/>
    <property type="evidence" value="ECO:0007669"/>
    <property type="project" value="TreeGrafter"/>
</dbReference>
<dbReference type="Gene3D" id="3.40.50.1820">
    <property type="entry name" value="alpha/beta hydrolase"/>
    <property type="match status" value="1"/>
</dbReference>
<sequence>MMIFKYKRAPIIGIILTFLLVLNNNNCDGQMLPNPFSVITEVVKGVTTNGKDACEIIGRCLKQTGARVVNKSVTITKETLKTGANTINTTITTTKDSIKKVSEVTSIPDILNKFKCVIPKNADNILRATLLQQCISPSLGFGNESRCFDELGCFPMEDPWISNLRPFPQPMKPEEIDVKVFSFTRKQNIRYNVTLWPKITLEGSDYNPNREYTVFITHGFNSDGENQWMSDLKDAYLKQRDANVFLVDWGKGSKLFNYLQVASNTRVVGAELIRLGKYLIDRYELNPSKIHLMGHSLGAHISSYIGKGISGINRITAFDPAQPGFEGCPKEVRLDKSDANFVDVIHTSCRPTIPLLGLGLIKPVGHVDIYMNGGFIQPGCTLPPINEVNLMSIADLAAVPADVLGAWGACSHGRSYSYFTESVQNNCTFWAQKSKILSVITNIVSIGQLQPLVVKIDKCKFNECVPIGLNTDQYPGRGVFSAGTAFFAPYCKSSLETDRFMRNELRAAKTLTRV</sequence>
<dbReference type="PANTHER" id="PTHR11610:SF173">
    <property type="entry name" value="LIPASE DOMAIN-CONTAINING PROTEIN-RELATED"/>
    <property type="match status" value="1"/>
</dbReference>
<evidence type="ECO:0000259" key="7">
    <source>
        <dbReference type="Pfam" id="PF00151"/>
    </source>
</evidence>
<dbReference type="EMBL" id="CABPRJ010001515">
    <property type="protein sequence ID" value="VVC38883.1"/>
    <property type="molecule type" value="Genomic_DNA"/>
</dbReference>
<dbReference type="CDD" id="cd00707">
    <property type="entry name" value="Pancreat_lipase_like"/>
    <property type="match status" value="1"/>
</dbReference>
<keyword evidence="4" id="KW-1015">Disulfide bond</keyword>
<evidence type="ECO:0000256" key="2">
    <source>
        <dbReference type="ARBA" id="ARBA00010701"/>
    </source>
</evidence>
<evidence type="ECO:0000313" key="9">
    <source>
        <dbReference type="Proteomes" id="UP000325440"/>
    </source>
</evidence>